<evidence type="ECO:0000313" key="2">
    <source>
        <dbReference type="EMBL" id="PJF19087.1"/>
    </source>
</evidence>
<dbReference type="AlphaFoldDB" id="A0A2H9TMX1"/>
<proteinExistence type="predicted"/>
<sequence>MRITSKGVGVRKLVQLGRINTLRLLHERGVKIFVGLESPLKITDPDVLEFILSVNNEVVDVRWIVDFAVQNDLLDLLEILHHWQKKFPLTRANLTRAAEEGSLSILQWAHSIDPTVQPEKSCMVKIMTKEEQYLPTTEELRNQPVEFIQHIHFHQPNHLSHQDFMELCKSKRIGADIHKWLLTKLGINVANLEMANAAARIGNIEALDWIVKQNPEVFPSRAYIKDGLCFMWGCRATELLEWLFNQRPGAIPDWKHLQEWNYPVVAPEMFLRVKNYQERNGSEEEQLQVDQENMDETTQSLSDQPSSCDLF</sequence>
<gene>
    <name evidence="2" type="ORF">PSACC_01096</name>
</gene>
<reference evidence="2 3" key="1">
    <citation type="submission" date="2016-10" db="EMBL/GenBank/DDBJ databases">
        <title>The genome of Paramicrosporidium saccamoebae is the missing link in understanding Cryptomycota and Microsporidia evolution.</title>
        <authorList>
            <person name="Quandt C.A."/>
            <person name="Beaudet D."/>
            <person name="Corsaro D."/>
            <person name="Michel R."/>
            <person name="Corradi N."/>
            <person name="James T."/>
        </authorList>
    </citation>
    <scope>NUCLEOTIDE SEQUENCE [LARGE SCALE GENOMIC DNA]</scope>
    <source>
        <strain evidence="2 3">KSL3</strain>
    </source>
</reference>
<dbReference type="OrthoDB" id="438440at2759"/>
<feature type="region of interest" description="Disordered" evidence="1">
    <location>
        <begin position="281"/>
        <end position="311"/>
    </location>
</feature>
<name>A0A2H9TMX1_9FUNG</name>
<accession>A0A2H9TMX1</accession>
<dbReference type="Proteomes" id="UP000240830">
    <property type="component" value="Unassembled WGS sequence"/>
</dbReference>
<feature type="compositionally biased region" description="Polar residues" evidence="1">
    <location>
        <begin position="296"/>
        <end position="311"/>
    </location>
</feature>
<protein>
    <submittedName>
        <fullName evidence="2">Uncharacterized protein</fullName>
    </submittedName>
</protein>
<feature type="compositionally biased region" description="Acidic residues" evidence="1">
    <location>
        <begin position="283"/>
        <end position="295"/>
    </location>
</feature>
<keyword evidence="3" id="KW-1185">Reference proteome</keyword>
<evidence type="ECO:0000256" key="1">
    <source>
        <dbReference type="SAM" id="MobiDB-lite"/>
    </source>
</evidence>
<evidence type="ECO:0000313" key="3">
    <source>
        <dbReference type="Proteomes" id="UP000240830"/>
    </source>
</evidence>
<comment type="caution">
    <text evidence="2">The sequence shown here is derived from an EMBL/GenBank/DDBJ whole genome shotgun (WGS) entry which is preliminary data.</text>
</comment>
<organism evidence="2 3">
    <name type="scientific">Paramicrosporidium saccamoebae</name>
    <dbReference type="NCBI Taxonomy" id="1246581"/>
    <lineage>
        <taxon>Eukaryota</taxon>
        <taxon>Fungi</taxon>
        <taxon>Fungi incertae sedis</taxon>
        <taxon>Cryptomycota</taxon>
        <taxon>Cryptomycota incertae sedis</taxon>
        <taxon>Paramicrosporidium</taxon>
    </lineage>
</organism>
<dbReference type="EMBL" id="MTSL01000079">
    <property type="protein sequence ID" value="PJF19087.1"/>
    <property type="molecule type" value="Genomic_DNA"/>
</dbReference>